<protein>
    <submittedName>
        <fullName evidence="4">ATP-binding protein</fullName>
    </submittedName>
</protein>
<dbReference type="CDD" id="cd16936">
    <property type="entry name" value="HATPase_RsbW-like"/>
    <property type="match status" value="1"/>
</dbReference>
<dbReference type="PANTHER" id="PTHR35526:SF3">
    <property type="entry name" value="ANTI-SIGMA-F FACTOR RSBW"/>
    <property type="match status" value="1"/>
</dbReference>
<dbReference type="SUPFAM" id="SSF55874">
    <property type="entry name" value="ATPase domain of HSP90 chaperone/DNA topoisomerase II/histidine kinase"/>
    <property type="match status" value="1"/>
</dbReference>
<keyword evidence="4" id="KW-0547">Nucleotide-binding</keyword>
<evidence type="ECO:0000256" key="2">
    <source>
        <dbReference type="SAM" id="MobiDB-lite"/>
    </source>
</evidence>
<dbReference type="InterPro" id="IPR050267">
    <property type="entry name" value="Anti-sigma-factor_SerPK"/>
</dbReference>
<accession>A0ABS7FR17</accession>
<dbReference type="InterPro" id="IPR036890">
    <property type="entry name" value="HATPase_C_sf"/>
</dbReference>
<evidence type="ECO:0000256" key="1">
    <source>
        <dbReference type="ARBA" id="ARBA00022527"/>
    </source>
</evidence>
<keyword evidence="1" id="KW-0418">Kinase</keyword>
<reference evidence="4 5" key="1">
    <citation type="submission" date="2021-07" db="EMBL/GenBank/DDBJ databases">
        <title>Actinomadura sp. PM05-2 isolated from lichen.</title>
        <authorList>
            <person name="Somphong A."/>
            <person name="Phongsopitanun W."/>
            <person name="Tanasupawat S."/>
            <person name="Peongsungnone V."/>
        </authorList>
    </citation>
    <scope>NUCLEOTIDE SEQUENCE [LARGE SCALE GENOMIC DNA]</scope>
    <source>
        <strain evidence="4 5">PM05-2</strain>
    </source>
</reference>
<gene>
    <name evidence="4" type="ORF">K1Y72_10285</name>
</gene>
<evidence type="ECO:0000313" key="5">
    <source>
        <dbReference type="Proteomes" id="UP000774570"/>
    </source>
</evidence>
<keyword evidence="5" id="KW-1185">Reference proteome</keyword>
<proteinExistence type="predicted"/>
<sequence length="195" mass="20231">MSTNALGIDGTDTIEGPHGGGRTHPTAAHPAAPPPTHAAAHTTPAHHQPAPAPARPAPRTPRTAAWNLAPGTRTVARARTLTRHALTDWHIGDPADTDDIVLMVDELLTNAVVHGTGPLTLRLRLDATAAGTVLTAEITDGDPTAPGPPGPGPALLDWSEDGRGLLLVHALATDFGTRPEPAGKTVWFTRRLTTP</sequence>
<keyword evidence="1" id="KW-0723">Serine/threonine-protein kinase</keyword>
<dbReference type="Proteomes" id="UP000774570">
    <property type="component" value="Unassembled WGS sequence"/>
</dbReference>
<dbReference type="Pfam" id="PF13581">
    <property type="entry name" value="HATPase_c_2"/>
    <property type="match status" value="1"/>
</dbReference>
<name>A0ABS7FR17_9ACTN</name>
<dbReference type="EMBL" id="JAIBOA010000005">
    <property type="protein sequence ID" value="MBW8482756.1"/>
    <property type="molecule type" value="Genomic_DNA"/>
</dbReference>
<dbReference type="RefSeq" id="WP_220165505.1">
    <property type="nucleotide sequence ID" value="NZ_JAIBOA010000005.1"/>
</dbReference>
<evidence type="ECO:0000259" key="3">
    <source>
        <dbReference type="Pfam" id="PF13581"/>
    </source>
</evidence>
<dbReference type="Gene3D" id="3.30.565.10">
    <property type="entry name" value="Histidine kinase-like ATPase, C-terminal domain"/>
    <property type="match status" value="1"/>
</dbReference>
<feature type="domain" description="Histidine kinase/HSP90-like ATPase" evidence="3">
    <location>
        <begin position="76"/>
        <end position="189"/>
    </location>
</feature>
<dbReference type="InterPro" id="IPR003594">
    <property type="entry name" value="HATPase_dom"/>
</dbReference>
<dbReference type="GO" id="GO:0005524">
    <property type="term" value="F:ATP binding"/>
    <property type="evidence" value="ECO:0007669"/>
    <property type="project" value="UniProtKB-KW"/>
</dbReference>
<evidence type="ECO:0000313" key="4">
    <source>
        <dbReference type="EMBL" id="MBW8482756.1"/>
    </source>
</evidence>
<feature type="compositionally biased region" description="Low complexity" evidence="2">
    <location>
        <begin position="37"/>
        <end position="49"/>
    </location>
</feature>
<feature type="region of interest" description="Disordered" evidence="2">
    <location>
        <begin position="1"/>
        <end position="64"/>
    </location>
</feature>
<comment type="caution">
    <text evidence="4">The sequence shown here is derived from an EMBL/GenBank/DDBJ whole genome shotgun (WGS) entry which is preliminary data.</text>
</comment>
<feature type="compositionally biased region" description="Pro residues" evidence="2">
    <location>
        <begin position="50"/>
        <end position="59"/>
    </location>
</feature>
<organism evidence="4 5">
    <name type="scientific">Actinomadura parmotrematis</name>
    <dbReference type="NCBI Taxonomy" id="2864039"/>
    <lineage>
        <taxon>Bacteria</taxon>
        <taxon>Bacillati</taxon>
        <taxon>Actinomycetota</taxon>
        <taxon>Actinomycetes</taxon>
        <taxon>Streptosporangiales</taxon>
        <taxon>Thermomonosporaceae</taxon>
        <taxon>Actinomadura</taxon>
    </lineage>
</organism>
<keyword evidence="4" id="KW-0067">ATP-binding</keyword>
<dbReference type="PANTHER" id="PTHR35526">
    <property type="entry name" value="ANTI-SIGMA-F FACTOR RSBW-RELATED"/>
    <property type="match status" value="1"/>
</dbReference>
<keyword evidence="1" id="KW-0808">Transferase</keyword>